<dbReference type="RefSeq" id="XP_028034958.1">
    <property type="nucleotide sequence ID" value="XM_028179157.1"/>
</dbReference>
<sequence length="574" mass="67799">MTEEADESVNKESHFMSVWVKCEPVNGENSELSDEEIAPVENLLNLQLVESDKDWTNSKRRKNRYKPTKLLKCDHCDFTTVYKNSLAMHTVRHTNIKPYTCKQCDYATKYTSCLRRHMIVEHKCTETGEKIITPLKCALCDYTTLFKDNLNAHKRKHKSEKRYQCENCTYSTSYINNYKKHKKKHSKEIVEFKCDKCSFVTKHSGHIHRHLSQIHNEITEKAKKCEFCDFTTIVGWRLNIHKQRSRQNEVIKCVYCEYQTFYKCESKKHSNTHFKEIYTKNSHRNKHNNIQEQNVDETLSLNLGEQNPPSIMNQTNHSSYNINSYTNTSNYSQNYSNAEDFLPKELLNYTEISNELPLTYSTPYSDKIDKKNIQVLDSNDRERPFGCSHCNYISKFKATVQRHYQRHHTDDKRPYHCSNCDFKTKTKDQIALHNKRSASSLEMRCQNCDFTTNFKCQFVMHQRSHYTFKCELCNYTCKHKHEIEKHVRTIHMGTKHLCKYCDFKTPKLEALLCHEALHTGNKPFKCKLCDYQTVRLSLLDIHVRRYHSDLKVVKLISESKVQSLKVSVPPDECS</sequence>
<evidence type="ECO:0000313" key="8">
    <source>
        <dbReference type="RefSeq" id="XP_028034958.1"/>
    </source>
</evidence>
<proteinExistence type="predicted"/>
<dbReference type="InterPro" id="IPR013087">
    <property type="entry name" value="Znf_C2H2_type"/>
</dbReference>
<evidence type="ECO:0000256" key="1">
    <source>
        <dbReference type="ARBA" id="ARBA00022723"/>
    </source>
</evidence>
<evidence type="ECO:0000256" key="4">
    <source>
        <dbReference type="ARBA" id="ARBA00022833"/>
    </source>
</evidence>
<dbReference type="GO" id="GO:0045944">
    <property type="term" value="P:positive regulation of transcription by RNA polymerase II"/>
    <property type="evidence" value="ECO:0007669"/>
    <property type="project" value="TreeGrafter"/>
</dbReference>
<gene>
    <name evidence="8" type="primary">LOC114246574</name>
</gene>
<dbReference type="OrthoDB" id="3561125at2759"/>
<feature type="domain" description="C2H2-type" evidence="6">
    <location>
        <begin position="99"/>
        <end position="131"/>
    </location>
</feature>
<keyword evidence="7" id="KW-1185">Reference proteome</keyword>
<dbReference type="PANTHER" id="PTHR24403:SF105">
    <property type="entry name" value="ZINC FINGER PROTEIN 2-LIKE ISOFORM X1"/>
    <property type="match status" value="1"/>
</dbReference>
<dbReference type="InterPro" id="IPR050688">
    <property type="entry name" value="Zinc_finger/UBP_domain"/>
</dbReference>
<dbReference type="GeneID" id="114246574"/>
<dbReference type="PROSITE" id="PS00028">
    <property type="entry name" value="ZINC_FINGER_C2H2_1"/>
    <property type="match status" value="1"/>
</dbReference>
<organism evidence="7 8">
    <name type="scientific">Bombyx mandarina</name>
    <name type="common">Wild silk moth</name>
    <name type="synonym">Wild silkworm</name>
    <dbReference type="NCBI Taxonomy" id="7092"/>
    <lineage>
        <taxon>Eukaryota</taxon>
        <taxon>Metazoa</taxon>
        <taxon>Ecdysozoa</taxon>
        <taxon>Arthropoda</taxon>
        <taxon>Hexapoda</taxon>
        <taxon>Insecta</taxon>
        <taxon>Pterygota</taxon>
        <taxon>Neoptera</taxon>
        <taxon>Endopterygota</taxon>
        <taxon>Lepidoptera</taxon>
        <taxon>Glossata</taxon>
        <taxon>Ditrysia</taxon>
        <taxon>Bombycoidea</taxon>
        <taxon>Bombycidae</taxon>
        <taxon>Bombycinae</taxon>
        <taxon>Bombyx</taxon>
    </lineage>
</organism>
<dbReference type="Proteomes" id="UP000504629">
    <property type="component" value="Unplaced"/>
</dbReference>
<reference evidence="8" key="1">
    <citation type="submission" date="2025-08" db="UniProtKB">
        <authorList>
            <consortium name="RefSeq"/>
        </authorList>
    </citation>
    <scope>IDENTIFICATION</scope>
    <source>
        <tissue evidence="8">Silk gland</tissue>
    </source>
</reference>
<feature type="domain" description="C2H2-type" evidence="6">
    <location>
        <begin position="385"/>
        <end position="413"/>
    </location>
</feature>
<feature type="domain" description="C2H2-type" evidence="6">
    <location>
        <begin position="71"/>
        <end position="98"/>
    </location>
</feature>
<keyword evidence="3 5" id="KW-0863">Zinc-finger</keyword>
<dbReference type="SUPFAM" id="SSF57667">
    <property type="entry name" value="beta-beta-alpha zinc fingers"/>
    <property type="match status" value="4"/>
</dbReference>
<keyword evidence="4" id="KW-0862">Zinc</keyword>
<feature type="domain" description="C2H2-type" evidence="6">
    <location>
        <begin position="496"/>
        <end position="523"/>
    </location>
</feature>
<evidence type="ECO:0000313" key="7">
    <source>
        <dbReference type="Proteomes" id="UP000504629"/>
    </source>
</evidence>
<dbReference type="PANTHER" id="PTHR24403">
    <property type="entry name" value="ZINC FINGER PROTEIN"/>
    <property type="match status" value="1"/>
</dbReference>
<evidence type="ECO:0000256" key="5">
    <source>
        <dbReference type="PROSITE-ProRule" id="PRU00042"/>
    </source>
</evidence>
<accession>A0A6J2JZV0</accession>
<feature type="domain" description="C2H2-type" evidence="6">
    <location>
        <begin position="163"/>
        <end position="188"/>
    </location>
</feature>
<name>A0A6J2JZV0_BOMMA</name>
<dbReference type="KEGG" id="bman:114246574"/>
<feature type="domain" description="C2H2-type" evidence="6">
    <location>
        <begin position="468"/>
        <end position="496"/>
    </location>
</feature>
<dbReference type="Gene3D" id="3.30.160.60">
    <property type="entry name" value="Classic Zinc Finger"/>
    <property type="match status" value="6"/>
</dbReference>
<keyword evidence="2" id="KW-0677">Repeat</keyword>
<evidence type="ECO:0000256" key="3">
    <source>
        <dbReference type="ARBA" id="ARBA00022771"/>
    </source>
</evidence>
<protein>
    <submittedName>
        <fullName evidence="8">Zinc finger protein 62 homolog</fullName>
    </submittedName>
</protein>
<evidence type="ECO:0000256" key="2">
    <source>
        <dbReference type="ARBA" id="ARBA00022737"/>
    </source>
</evidence>
<feature type="domain" description="C2H2-type" evidence="6">
    <location>
        <begin position="135"/>
        <end position="162"/>
    </location>
</feature>
<dbReference type="GO" id="GO:0008270">
    <property type="term" value="F:zinc ion binding"/>
    <property type="evidence" value="ECO:0007669"/>
    <property type="project" value="UniProtKB-KW"/>
</dbReference>
<dbReference type="AlphaFoldDB" id="A0A6J2JZV0"/>
<evidence type="ECO:0000259" key="6">
    <source>
        <dbReference type="PROSITE" id="PS50157"/>
    </source>
</evidence>
<keyword evidence="1" id="KW-0479">Metal-binding</keyword>
<feature type="domain" description="C2H2-type" evidence="6">
    <location>
        <begin position="524"/>
        <end position="552"/>
    </location>
</feature>
<dbReference type="GO" id="GO:0005634">
    <property type="term" value="C:nucleus"/>
    <property type="evidence" value="ECO:0007669"/>
    <property type="project" value="UniProtKB-ARBA"/>
</dbReference>
<dbReference type="FunFam" id="3.30.160.60:FF:000446">
    <property type="entry name" value="Zinc finger protein"/>
    <property type="match status" value="1"/>
</dbReference>
<dbReference type="SMART" id="SM00355">
    <property type="entry name" value="ZnF_C2H2"/>
    <property type="match status" value="12"/>
</dbReference>
<dbReference type="InterPro" id="IPR036236">
    <property type="entry name" value="Znf_C2H2_sf"/>
</dbReference>
<dbReference type="PROSITE" id="PS50157">
    <property type="entry name" value="ZINC_FINGER_C2H2_2"/>
    <property type="match status" value="8"/>
</dbReference>